<dbReference type="InterPro" id="IPR018119">
    <property type="entry name" value="Strictosidine_synth_cons-reg"/>
</dbReference>
<keyword evidence="2" id="KW-0597">Phosphoprotein</keyword>
<feature type="chain" id="PRO_5045170267" evidence="4">
    <location>
        <begin position="28"/>
        <end position="375"/>
    </location>
</feature>
<evidence type="ECO:0000256" key="1">
    <source>
        <dbReference type="ARBA" id="ARBA00009191"/>
    </source>
</evidence>
<keyword evidence="7" id="KW-1185">Reference proteome</keyword>
<proteinExistence type="inferred from homology"/>
<evidence type="ECO:0000313" key="6">
    <source>
        <dbReference type="EMBL" id="MCS0589155.1"/>
    </source>
</evidence>
<keyword evidence="3" id="KW-0325">Glycoprotein</keyword>
<sequence length="375" mass="39970">MRPSLLGTAALLLLVCAGWLALAPVQADPVAWQAPANPGYTGAYAANERLADLSTIALDGAVGPEHIALGPDGWLYAAVAGGSVLRMRPDGSGQEIWAQTGGRVLGFAFEGSGRMIAADAMRGLLAIAAEAPHHVTVLADRMPDGEPIRFADAVTIAPDGSVYFTDASRRFSPREHGGPFEASLLDFLEHEPTGRVLVYRPGQGVEVVADGLSFANGIVMSQDGRALFVAESGNYRVWRIAADGRRLDLRHGPSAQASVLLADLPGFPDNLMRGMDGRIWLGLAKPRTASADATAGHPFLRKLALRLPRFLWPLPPAYGHVLAFDEDGKVLADLQDPDGAYRDTTGVLETADRLYIHSLHAEGIGWLPKARARLP</sequence>
<dbReference type="Proteomes" id="UP001205560">
    <property type="component" value="Unassembled WGS sequence"/>
</dbReference>
<reference evidence="6 7" key="1">
    <citation type="submission" date="2022-08" db="EMBL/GenBank/DDBJ databases">
        <title>Reclassification of Massilia species as members of the genera Telluria, Duganella, Pseudoduganella, Mokoshia gen. nov. and Zemynaea gen. nov. using orthogonal and non-orthogonal genome-based approaches.</title>
        <authorList>
            <person name="Bowman J.P."/>
        </authorList>
    </citation>
    <scope>NUCLEOTIDE SEQUENCE [LARGE SCALE GENOMIC DNA]</scope>
    <source>
        <strain evidence="6 7">LMG 28164</strain>
    </source>
</reference>
<evidence type="ECO:0000256" key="3">
    <source>
        <dbReference type="ARBA" id="ARBA00023180"/>
    </source>
</evidence>
<feature type="signal peptide" evidence="4">
    <location>
        <begin position="1"/>
        <end position="27"/>
    </location>
</feature>
<dbReference type="RefSeq" id="WP_258844924.1">
    <property type="nucleotide sequence ID" value="NZ_JANUGX010000007.1"/>
</dbReference>
<dbReference type="InterPro" id="IPR011042">
    <property type="entry name" value="6-blade_b-propeller_TolB-like"/>
</dbReference>
<dbReference type="EMBL" id="JANUGX010000007">
    <property type="protein sequence ID" value="MCS0589155.1"/>
    <property type="molecule type" value="Genomic_DNA"/>
</dbReference>
<evidence type="ECO:0000259" key="5">
    <source>
        <dbReference type="Pfam" id="PF03088"/>
    </source>
</evidence>
<dbReference type="Gene3D" id="2.120.10.30">
    <property type="entry name" value="TolB, C-terminal domain"/>
    <property type="match status" value="1"/>
</dbReference>
<comment type="similarity">
    <text evidence="1">Belongs to the strictosidine synthase family.</text>
</comment>
<evidence type="ECO:0000256" key="2">
    <source>
        <dbReference type="ARBA" id="ARBA00022553"/>
    </source>
</evidence>
<accession>A0ABT2A5P5</accession>
<evidence type="ECO:0000256" key="4">
    <source>
        <dbReference type="SAM" id="SignalP"/>
    </source>
</evidence>
<dbReference type="PANTHER" id="PTHR10426:SF88">
    <property type="entry name" value="ADIPOCYTE PLASMA MEMBRANE-ASSOCIATED PROTEIN HEMOMUCIN-RELATED"/>
    <property type="match status" value="1"/>
</dbReference>
<dbReference type="PANTHER" id="PTHR10426">
    <property type="entry name" value="STRICTOSIDINE SYNTHASE-RELATED"/>
    <property type="match status" value="1"/>
</dbReference>
<dbReference type="Pfam" id="PF20067">
    <property type="entry name" value="SSL_N"/>
    <property type="match status" value="1"/>
</dbReference>
<evidence type="ECO:0000313" key="7">
    <source>
        <dbReference type="Proteomes" id="UP001205560"/>
    </source>
</evidence>
<keyword evidence="4" id="KW-0732">Signal</keyword>
<dbReference type="SUPFAM" id="SSF63829">
    <property type="entry name" value="Calcium-dependent phosphotriesterase"/>
    <property type="match status" value="1"/>
</dbReference>
<organism evidence="6 7">
    <name type="scientific">Massilia norwichensis</name>
    <dbReference type="NCBI Taxonomy" id="1442366"/>
    <lineage>
        <taxon>Bacteria</taxon>
        <taxon>Pseudomonadati</taxon>
        <taxon>Pseudomonadota</taxon>
        <taxon>Betaproteobacteria</taxon>
        <taxon>Burkholderiales</taxon>
        <taxon>Oxalobacteraceae</taxon>
        <taxon>Telluria group</taxon>
        <taxon>Massilia</taxon>
    </lineage>
</organism>
<gene>
    <name evidence="6" type="ORF">NX782_08045</name>
</gene>
<name>A0ABT2A5P5_9BURK</name>
<dbReference type="Pfam" id="PF03088">
    <property type="entry name" value="Str_synth"/>
    <property type="match status" value="1"/>
</dbReference>
<feature type="domain" description="Strictosidine synthase conserved region" evidence="5">
    <location>
        <begin position="152"/>
        <end position="239"/>
    </location>
</feature>
<comment type="caution">
    <text evidence="6">The sequence shown here is derived from an EMBL/GenBank/DDBJ whole genome shotgun (WGS) entry which is preliminary data.</text>
</comment>
<protein>
    <submittedName>
        <fullName evidence="6">SMP-30/gluconolactonase/LRE family protein</fullName>
    </submittedName>
</protein>